<evidence type="ECO:0000313" key="3">
    <source>
        <dbReference type="WBParaSite" id="ACRNAN_scaffold2190.g21722.t1"/>
    </source>
</evidence>
<accession>A0A914DBE9</accession>
<proteinExistence type="predicted"/>
<protein>
    <submittedName>
        <fullName evidence="3">Uncharacterized protein</fullName>
    </submittedName>
</protein>
<keyword evidence="2" id="KW-1185">Reference proteome</keyword>
<organism evidence="2 3">
    <name type="scientific">Acrobeloides nanus</name>
    <dbReference type="NCBI Taxonomy" id="290746"/>
    <lineage>
        <taxon>Eukaryota</taxon>
        <taxon>Metazoa</taxon>
        <taxon>Ecdysozoa</taxon>
        <taxon>Nematoda</taxon>
        <taxon>Chromadorea</taxon>
        <taxon>Rhabditida</taxon>
        <taxon>Tylenchina</taxon>
        <taxon>Cephalobomorpha</taxon>
        <taxon>Cephaloboidea</taxon>
        <taxon>Cephalobidae</taxon>
        <taxon>Acrobeloides</taxon>
    </lineage>
</organism>
<name>A0A914DBE9_9BILA</name>
<dbReference type="Proteomes" id="UP000887540">
    <property type="component" value="Unplaced"/>
</dbReference>
<dbReference type="WBParaSite" id="ACRNAN_scaffold2190.g21722.t1">
    <property type="protein sequence ID" value="ACRNAN_scaffold2190.g21722.t1"/>
    <property type="gene ID" value="ACRNAN_scaffold2190.g21722"/>
</dbReference>
<reference evidence="3" key="1">
    <citation type="submission" date="2022-11" db="UniProtKB">
        <authorList>
            <consortium name="WormBaseParasite"/>
        </authorList>
    </citation>
    <scope>IDENTIFICATION</scope>
</reference>
<evidence type="ECO:0000256" key="1">
    <source>
        <dbReference type="SAM" id="MobiDB-lite"/>
    </source>
</evidence>
<sequence length="129" mass="15438">MDDMENRHNVEYAGFLSEFEMEWDLVKMEEVEKMAREKINYSMLKTEKKNHHLQTRVDYLQYENSRLNRLLACHGISSSAKSSPQIRLRRKNSTWTTSIWNYMAKLKNPYDQESNPLQNHNVVRKKSAQ</sequence>
<evidence type="ECO:0000313" key="2">
    <source>
        <dbReference type="Proteomes" id="UP000887540"/>
    </source>
</evidence>
<feature type="region of interest" description="Disordered" evidence="1">
    <location>
        <begin position="110"/>
        <end position="129"/>
    </location>
</feature>
<feature type="compositionally biased region" description="Polar residues" evidence="1">
    <location>
        <begin position="111"/>
        <end position="121"/>
    </location>
</feature>
<dbReference type="AlphaFoldDB" id="A0A914DBE9"/>